<dbReference type="PANTHER" id="PTHR42923">
    <property type="entry name" value="PROTOPORPHYRINOGEN OXIDASE"/>
    <property type="match status" value="1"/>
</dbReference>
<dbReference type="PANTHER" id="PTHR42923:SF46">
    <property type="entry name" value="AMINE OXIDASE"/>
    <property type="match status" value="1"/>
</dbReference>
<proteinExistence type="predicted"/>
<feature type="domain" description="Amine oxidase" evidence="1">
    <location>
        <begin position="46"/>
        <end position="539"/>
    </location>
</feature>
<dbReference type="InterPro" id="IPR050464">
    <property type="entry name" value="Zeta_carotene_desat/Oxidored"/>
</dbReference>
<evidence type="ECO:0000259" key="1">
    <source>
        <dbReference type="Pfam" id="PF01593"/>
    </source>
</evidence>
<sequence length="587" mass="64026">MSHQVSRRSVLAGTAGAAALTLAGHTRSQAAPAARRPTVAVLGGGVAGLSAAQELTERGFDVTVYERGAWGGKARSMPVPKTGTGGRADLPGEHGHRFFLGTYRHLPDTLSRIPFPGNPRGVLDNLTAVPTVHLARAGGRPPVVFPLREAAVPETLSPDLLRTIVLGWLRTATHLPPHEALRLAHRILVFVTSSEERRFGQWEHVPWWRFMRAEGTGDEYRDLFVVGLTRNLNGMKAEVASANVVGRTMESVLLNLLGHGYRDPVLRVLDAPTNEAWIDPWLTHLSSSGAVLRLGWGAEKLNCAQGRITSATVRGPNGTSRQVGADWYVLAVPAERAAPLIDRAVLEADPRLAGIARIRTEWMAGLQYYLREPVDIGPGHLLHVDTPWAITSVNQAPLWPGRDFGHDFGDGSVRDCLSVVIADFEQPGILYGEPARDCTPRQLAREVWAQINGTLEKPLPDRVLHSWFLPPGLRGLGTPHPAHDEPLLVNYVGGWQNRPPAGTALPNLFLAADYVRTSFATTSMEAANEAARHAVNALLAAAGSRAEPCRLWPLYQPPEFEPAKRQDRIRYRMGLPNAFDLPEGRNS</sequence>
<protein>
    <submittedName>
        <fullName evidence="2">FAD-dependent oxidoreductase</fullName>
    </submittedName>
</protein>
<evidence type="ECO:0000313" key="3">
    <source>
        <dbReference type="Proteomes" id="UP001596523"/>
    </source>
</evidence>
<dbReference type="Proteomes" id="UP001596523">
    <property type="component" value="Unassembled WGS sequence"/>
</dbReference>
<dbReference type="InterPro" id="IPR002937">
    <property type="entry name" value="Amino_oxidase"/>
</dbReference>
<dbReference type="InterPro" id="IPR036188">
    <property type="entry name" value="FAD/NAD-bd_sf"/>
</dbReference>
<dbReference type="SUPFAM" id="SSF51905">
    <property type="entry name" value="FAD/NAD(P)-binding domain"/>
    <property type="match status" value="1"/>
</dbReference>
<dbReference type="PROSITE" id="PS51318">
    <property type="entry name" value="TAT"/>
    <property type="match status" value="1"/>
</dbReference>
<dbReference type="Gene3D" id="3.50.50.60">
    <property type="entry name" value="FAD/NAD(P)-binding domain"/>
    <property type="match status" value="1"/>
</dbReference>
<accession>A0ABW2JNK2</accession>
<gene>
    <name evidence="2" type="ORF">ACFQVC_23085</name>
</gene>
<name>A0ABW2JNK2_9ACTN</name>
<organism evidence="2 3">
    <name type="scientific">Streptomyces monticola</name>
    <dbReference type="NCBI Taxonomy" id="2666263"/>
    <lineage>
        <taxon>Bacteria</taxon>
        <taxon>Bacillati</taxon>
        <taxon>Actinomycetota</taxon>
        <taxon>Actinomycetes</taxon>
        <taxon>Kitasatosporales</taxon>
        <taxon>Streptomycetaceae</taxon>
        <taxon>Streptomyces</taxon>
    </lineage>
</organism>
<comment type="caution">
    <text evidence="2">The sequence shown here is derived from an EMBL/GenBank/DDBJ whole genome shotgun (WGS) entry which is preliminary data.</text>
</comment>
<dbReference type="EMBL" id="JBHTCF010000010">
    <property type="protein sequence ID" value="MFC7307100.1"/>
    <property type="molecule type" value="Genomic_DNA"/>
</dbReference>
<dbReference type="RefSeq" id="WP_381833432.1">
    <property type="nucleotide sequence ID" value="NZ_JBHTCF010000010.1"/>
</dbReference>
<evidence type="ECO:0000313" key="2">
    <source>
        <dbReference type="EMBL" id="MFC7307100.1"/>
    </source>
</evidence>
<dbReference type="InterPro" id="IPR006311">
    <property type="entry name" value="TAT_signal"/>
</dbReference>
<reference evidence="3" key="1">
    <citation type="journal article" date="2019" name="Int. J. Syst. Evol. Microbiol.">
        <title>The Global Catalogue of Microorganisms (GCM) 10K type strain sequencing project: providing services to taxonomists for standard genome sequencing and annotation.</title>
        <authorList>
            <consortium name="The Broad Institute Genomics Platform"/>
            <consortium name="The Broad Institute Genome Sequencing Center for Infectious Disease"/>
            <person name="Wu L."/>
            <person name="Ma J."/>
        </authorList>
    </citation>
    <scope>NUCLEOTIDE SEQUENCE [LARGE SCALE GENOMIC DNA]</scope>
    <source>
        <strain evidence="3">SYNS20</strain>
    </source>
</reference>
<dbReference type="Pfam" id="PF01593">
    <property type="entry name" value="Amino_oxidase"/>
    <property type="match status" value="1"/>
</dbReference>
<keyword evidence="3" id="KW-1185">Reference proteome</keyword>